<organism evidence="2 3">
    <name type="scientific">Streptomyces tardus</name>
    <dbReference type="NCBI Taxonomy" id="2780544"/>
    <lineage>
        <taxon>Bacteria</taxon>
        <taxon>Bacillati</taxon>
        <taxon>Actinomycetota</taxon>
        <taxon>Actinomycetes</taxon>
        <taxon>Kitasatosporales</taxon>
        <taxon>Streptomycetaceae</taxon>
        <taxon>Streptomyces</taxon>
    </lineage>
</organism>
<dbReference type="AlphaFoldDB" id="A0A949JPJ0"/>
<name>A0A949JPJ0_9ACTN</name>
<evidence type="ECO:0000313" key="3">
    <source>
        <dbReference type="Proteomes" id="UP000694501"/>
    </source>
</evidence>
<reference evidence="2" key="1">
    <citation type="submission" date="2021-06" db="EMBL/GenBank/DDBJ databases">
        <title>Sequencing of actinobacteria type strains.</title>
        <authorList>
            <person name="Nguyen G.-S."/>
            <person name="Wentzel A."/>
        </authorList>
    </citation>
    <scope>NUCLEOTIDE SEQUENCE</scope>
    <source>
        <strain evidence="2">P38-E01</strain>
    </source>
</reference>
<accession>A0A949JPJ0</accession>
<sequence length="188" mass="20238">MSTRPTRTTHDKSSPEHVRLRLETLSLKLRETSANLDLAKSDGSRLPSRIPGQRLLSHTLTAQALSLRTTRLAAEVRTLVGENPSALESAALSSMLSSTTETAQAVVAFAQAAGVAVSTPGTIELESAEHRQMLTKHATGRRDLWRAAVDIAAASRCLVEHPDAQRFPASMPVLAPPNSAQHSRKPRP</sequence>
<dbReference type="RefSeq" id="WP_211041557.1">
    <property type="nucleotide sequence ID" value="NZ_JAELVF020000001.1"/>
</dbReference>
<proteinExistence type="predicted"/>
<protein>
    <submittedName>
        <fullName evidence="2">Uncharacterized protein</fullName>
    </submittedName>
</protein>
<evidence type="ECO:0000313" key="2">
    <source>
        <dbReference type="EMBL" id="MBU7598891.1"/>
    </source>
</evidence>
<dbReference type="EMBL" id="JAELVF020000001">
    <property type="protein sequence ID" value="MBU7598891.1"/>
    <property type="molecule type" value="Genomic_DNA"/>
</dbReference>
<comment type="caution">
    <text evidence="2">The sequence shown here is derived from an EMBL/GenBank/DDBJ whole genome shotgun (WGS) entry which is preliminary data.</text>
</comment>
<dbReference type="Proteomes" id="UP000694501">
    <property type="component" value="Unassembled WGS sequence"/>
</dbReference>
<evidence type="ECO:0000256" key="1">
    <source>
        <dbReference type="SAM" id="MobiDB-lite"/>
    </source>
</evidence>
<feature type="region of interest" description="Disordered" evidence="1">
    <location>
        <begin position="166"/>
        <end position="188"/>
    </location>
</feature>
<gene>
    <name evidence="2" type="ORF">JGS22_015020</name>
</gene>
<keyword evidence="3" id="KW-1185">Reference proteome</keyword>